<dbReference type="EMBL" id="WMJZ01000079">
    <property type="protein sequence ID" value="MTH48909.1"/>
    <property type="molecule type" value="Genomic_DNA"/>
</dbReference>
<evidence type="ECO:0000313" key="2">
    <source>
        <dbReference type="Proteomes" id="UP000477739"/>
    </source>
</evidence>
<dbReference type="SUPFAM" id="SSF69279">
    <property type="entry name" value="Phage tail proteins"/>
    <property type="match status" value="1"/>
</dbReference>
<dbReference type="RefSeq" id="WP_269140516.1">
    <property type="nucleotide sequence ID" value="NZ_WMJZ01000079.1"/>
</dbReference>
<accession>A0A6L6IQX0</accession>
<protein>
    <submittedName>
        <fullName evidence="1">Type VI secretion system tip protein VgrG</fullName>
    </submittedName>
</protein>
<dbReference type="Pfam" id="PF05954">
    <property type="entry name" value="Phage_GPD"/>
    <property type="match status" value="1"/>
</dbReference>
<keyword evidence="2" id="KW-1185">Reference proteome</keyword>
<evidence type="ECO:0000313" key="1">
    <source>
        <dbReference type="EMBL" id="MTH48909.1"/>
    </source>
</evidence>
<comment type="caution">
    <text evidence="1">The sequence shown here is derived from an EMBL/GenBank/DDBJ whole genome shotgun (WGS) entry which is preliminary data.</text>
</comment>
<organism evidence="1 2">
    <name type="scientific">Intestinirhabdus alba</name>
    <dbReference type="NCBI Taxonomy" id="2899544"/>
    <lineage>
        <taxon>Bacteria</taxon>
        <taxon>Pseudomonadati</taxon>
        <taxon>Pseudomonadota</taxon>
        <taxon>Gammaproteobacteria</taxon>
        <taxon>Enterobacterales</taxon>
        <taxon>Enterobacteriaceae</taxon>
        <taxon>Intestinirhabdus</taxon>
    </lineage>
</organism>
<dbReference type="Gene3D" id="2.30.110.50">
    <property type="match status" value="1"/>
</dbReference>
<dbReference type="AlphaFoldDB" id="A0A6L6IQX0"/>
<reference evidence="1 2" key="1">
    <citation type="submission" date="2019-11" db="EMBL/GenBank/DDBJ databases">
        <title>Escherichia alba sp. nov. isolated from the gut of plastic-eating superworms Zophobas atratus.</title>
        <authorList>
            <person name="Yang Y."/>
        </authorList>
    </citation>
    <scope>NUCLEOTIDE SEQUENCE [LARGE SCALE GENOMIC DNA]</scope>
    <source>
        <strain evidence="2">BIT-B35</strain>
    </source>
</reference>
<name>A0A6L6IQX0_9ENTR</name>
<proteinExistence type="predicted"/>
<gene>
    <name evidence="1" type="ORF">GJV78_22345</name>
</gene>
<dbReference type="Proteomes" id="UP000477739">
    <property type="component" value="Unassembled WGS sequence"/>
</dbReference>
<sequence>MSLMDPVKALVNASLNRYRLDIPSCASAMDVEHFSGREALSEPYRYDIVFTSPDRDIEARQMLNQPATLTLGSGPLQRLFAGRRVHGVVTRFQRIGSSADQSVYQIVLEPFLSLLDRQFRSHRFFVNRSVPEVVTQVLQEHGLKCWEYEFVLKADYPKREQINQYQESDLTFIRRL</sequence>
<feature type="non-terminal residue" evidence="1">
    <location>
        <position position="176"/>
    </location>
</feature>